<feature type="signal peptide" evidence="1">
    <location>
        <begin position="1"/>
        <end position="19"/>
    </location>
</feature>
<dbReference type="RefSeq" id="WP_015244403.1">
    <property type="nucleotide sequence ID" value="NC_019892.1"/>
</dbReference>
<organism evidence="3 4">
    <name type="scientific">Singulisphaera acidiphila (strain ATCC BAA-1392 / DSM 18658 / VKM B-2454 / MOB10)</name>
    <dbReference type="NCBI Taxonomy" id="886293"/>
    <lineage>
        <taxon>Bacteria</taxon>
        <taxon>Pseudomonadati</taxon>
        <taxon>Planctomycetota</taxon>
        <taxon>Planctomycetia</taxon>
        <taxon>Isosphaerales</taxon>
        <taxon>Isosphaeraceae</taxon>
        <taxon>Singulisphaera</taxon>
    </lineage>
</organism>
<dbReference type="PROSITE" id="PS51257">
    <property type="entry name" value="PROKAR_LIPOPROTEIN"/>
    <property type="match status" value="1"/>
</dbReference>
<feature type="chain" id="PRO_5003940606" description="Periplasmic binding protein domain-containing protein" evidence="1">
    <location>
        <begin position="20"/>
        <end position="343"/>
    </location>
</feature>
<keyword evidence="1" id="KW-0732">Signal</keyword>
<dbReference type="Gene3D" id="3.40.50.2300">
    <property type="match status" value="2"/>
</dbReference>
<dbReference type="SUPFAM" id="SSF53822">
    <property type="entry name" value="Periplasmic binding protein-like I"/>
    <property type="match status" value="1"/>
</dbReference>
<dbReference type="KEGG" id="saci:Sinac_0816"/>
<dbReference type="EMBL" id="CP003364">
    <property type="protein sequence ID" value="AGA25224.1"/>
    <property type="molecule type" value="Genomic_DNA"/>
</dbReference>
<dbReference type="InterPro" id="IPR025997">
    <property type="entry name" value="SBP_2_dom"/>
</dbReference>
<dbReference type="InterPro" id="IPR028082">
    <property type="entry name" value="Peripla_BP_I"/>
</dbReference>
<feature type="domain" description="Periplasmic binding protein" evidence="2">
    <location>
        <begin position="72"/>
        <end position="307"/>
    </location>
</feature>
<evidence type="ECO:0000313" key="4">
    <source>
        <dbReference type="Proteomes" id="UP000010798"/>
    </source>
</evidence>
<dbReference type="Pfam" id="PF13407">
    <property type="entry name" value="Peripla_BP_4"/>
    <property type="match status" value="1"/>
</dbReference>
<reference evidence="3 4" key="1">
    <citation type="submission" date="2012-02" db="EMBL/GenBank/DDBJ databases">
        <title>Complete sequence of chromosome of Singulisphaera acidiphila DSM 18658.</title>
        <authorList>
            <consortium name="US DOE Joint Genome Institute (JGI-PGF)"/>
            <person name="Lucas S."/>
            <person name="Copeland A."/>
            <person name="Lapidus A."/>
            <person name="Glavina del Rio T."/>
            <person name="Dalin E."/>
            <person name="Tice H."/>
            <person name="Bruce D."/>
            <person name="Goodwin L."/>
            <person name="Pitluck S."/>
            <person name="Peters L."/>
            <person name="Ovchinnikova G."/>
            <person name="Chertkov O."/>
            <person name="Kyrpides N."/>
            <person name="Mavromatis K."/>
            <person name="Ivanova N."/>
            <person name="Brettin T."/>
            <person name="Detter J.C."/>
            <person name="Han C."/>
            <person name="Larimer F."/>
            <person name="Land M."/>
            <person name="Hauser L."/>
            <person name="Markowitz V."/>
            <person name="Cheng J.-F."/>
            <person name="Hugenholtz P."/>
            <person name="Woyke T."/>
            <person name="Wu D."/>
            <person name="Tindall B."/>
            <person name="Pomrenke H."/>
            <person name="Brambilla E."/>
            <person name="Klenk H.-P."/>
            <person name="Eisen J.A."/>
        </authorList>
    </citation>
    <scope>NUCLEOTIDE SEQUENCE [LARGE SCALE GENOMIC DNA]</scope>
    <source>
        <strain evidence="4">ATCC BAA-1392 / DSM 18658 / VKM B-2454 / MOB10</strain>
    </source>
</reference>
<keyword evidence="4" id="KW-1185">Reference proteome</keyword>
<evidence type="ECO:0000256" key="1">
    <source>
        <dbReference type="SAM" id="SignalP"/>
    </source>
</evidence>
<protein>
    <recommendedName>
        <fullName evidence="2">Periplasmic binding protein domain-containing protein</fullName>
    </recommendedName>
</protein>
<gene>
    <name evidence="3" type="ordered locus">Sinac_0816</name>
</gene>
<proteinExistence type="predicted"/>
<sequence>MPRSLALPLWALIPGLVLSGCESDTFMPPPNPELAAPAAPPPVRIVEMILPSESTPDQNALAQYLRLVSAREKTSYRTSAPEPNDPPRRQADAIRKAAERGATVLIVQPAQDAEVSKALEEVRAQGVPSVLLADPLSEAGKGKPFPIVEPAPFSDVAGKLVDAAVEAAKTAKLPADGTAVILSLAKPDADLKGCGDALAAALQTAKIASPEPLTYDGTLDGAKSALTKRLEADPKLAIVAVCEQVGMTGVLDLRNKLKDKRPIVVVGYVPNDPPPNEMLFSQTAGIAIRNIPQLARETFKAALRLAGGDAVPERTTVPDDFRLYPSKYLDIPPEPSEGPPKTD</sequence>
<accession>L0D741</accession>
<dbReference type="HOGENOM" id="CLU_808663_0_0_0"/>
<evidence type="ECO:0000313" key="3">
    <source>
        <dbReference type="EMBL" id="AGA25224.1"/>
    </source>
</evidence>
<dbReference type="OrthoDB" id="9912336at2"/>
<dbReference type="Proteomes" id="UP000010798">
    <property type="component" value="Chromosome"/>
</dbReference>
<dbReference type="AlphaFoldDB" id="L0D741"/>
<name>L0D741_SINAD</name>
<dbReference type="eggNOG" id="COG1879">
    <property type="taxonomic scope" value="Bacteria"/>
</dbReference>
<evidence type="ECO:0000259" key="2">
    <source>
        <dbReference type="Pfam" id="PF13407"/>
    </source>
</evidence>
<dbReference type="STRING" id="886293.Sinac_0816"/>